<evidence type="ECO:0000313" key="1">
    <source>
        <dbReference type="EMBL" id="CAF4339152.1"/>
    </source>
</evidence>
<protein>
    <submittedName>
        <fullName evidence="1">Uncharacterized protein</fullName>
    </submittedName>
</protein>
<dbReference type="AlphaFoldDB" id="A0A820KFH9"/>
<organism evidence="1 2">
    <name type="scientific">Rotaria sordida</name>
    <dbReference type="NCBI Taxonomy" id="392033"/>
    <lineage>
        <taxon>Eukaryota</taxon>
        <taxon>Metazoa</taxon>
        <taxon>Spiralia</taxon>
        <taxon>Gnathifera</taxon>
        <taxon>Rotifera</taxon>
        <taxon>Eurotatoria</taxon>
        <taxon>Bdelloidea</taxon>
        <taxon>Philodinida</taxon>
        <taxon>Philodinidae</taxon>
        <taxon>Rotaria</taxon>
    </lineage>
</organism>
<accession>A0A820KFH9</accession>
<feature type="non-terminal residue" evidence="1">
    <location>
        <position position="1"/>
    </location>
</feature>
<sequence>FWLEEKCWFVAYENNYLYTVPCSMYTHINENFQPPKYSTILKNSIFYDNIIKLTLYVKLIETCHRFNNMTTLEIGYENISIETLSAIVNLSGIMNLTLPSSMNKSKIKYLLNKMSRLQYLSIDTHINSENIFLFFNR</sequence>
<gene>
    <name evidence="1" type="ORF">JBS370_LOCUS41564</name>
</gene>
<dbReference type="EMBL" id="CAJOBD010046999">
    <property type="protein sequence ID" value="CAF4339152.1"/>
    <property type="molecule type" value="Genomic_DNA"/>
</dbReference>
<proteinExistence type="predicted"/>
<reference evidence="1" key="1">
    <citation type="submission" date="2021-02" db="EMBL/GenBank/DDBJ databases">
        <authorList>
            <person name="Nowell W R."/>
        </authorList>
    </citation>
    <scope>NUCLEOTIDE SEQUENCE</scope>
</reference>
<dbReference type="Proteomes" id="UP000663836">
    <property type="component" value="Unassembled WGS sequence"/>
</dbReference>
<evidence type="ECO:0000313" key="2">
    <source>
        <dbReference type="Proteomes" id="UP000663836"/>
    </source>
</evidence>
<comment type="caution">
    <text evidence="1">The sequence shown here is derived from an EMBL/GenBank/DDBJ whole genome shotgun (WGS) entry which is preliminary data.</text>
</comment>
<name>A0A820KFH9_9BILA</name>